<dbReference type="Proteomes" id="UP000623509">
    <property type="component" value="Unassembled WGS sequence"/>
</dbReference>
<evidence type="ECO:0000313" key="2">
    <source>
        <dbReference type="EMBL" id="KAF7597664.1"/>
    </source>
</evidence>
<name>A0A272EMG4_9RHOO</name>
<keyword evidence="1" id="KW-0175">Coiled coil</keyword>
<feature type="coiled-coil region" evidence="1">
    <location>
        <begin position="43"/>
        <end position="77"/>
    </location>
</feature>
<evidence type="ECO:0000313" key="5">
    <source>
        <dbReference type="Proteomes" id="UP000623509"/>
    </source>
</evidence>
<organism evidence="3 4">
    <name type="scientific">Candidatus Dactylopiibacterium carminicum</name>
    <dbReference type="NCBI Taxonomy" id="857335"/>
    <lineage>
        <taxon>Bacteria</taxon>
        <taxon>Pseudomonadati</taxon>
        <taxon>Pseudomonadota</taxon>
        <taxon>Betaproteobacteria</taxon>
        <taxon>Rhodocyclales</taxon>
        <taxon>Rhodocyclaceae</taxon>
        <taxon>Candidatus Dactylopiibacterium</taxon>
    </lineage>
</organism>
<dbReference type="EMBL" id="MDUX01000118">
    <property type="protein sequence ID" value="KAF7597664.1"/>
    <property type="molecule type" value="Genomic_DNA"/>
</dbReference>
<protein>
    <submittedName>
        <fullName evidence="3">Uncharacterized protein</fullName>
    </submittedName>
</protein>
<keyword evidence="5" id="KW-1185">Reference proteome</keyword>
<evidence type="ECO:0000313" key="3">
    <source>
        <dbReference type="EMBL" id="PAS91282.1"/>
    </source>
</evidence>
<comment type="caution">
    <text evidence="3">The sequence shown here is derived from an EMBL/GenBank/DDBJ whole genome shotgun (WGS) entry which is preliminary data.</text>
</comment>
<reference evidence="2 5" key="1">
    <citation type="submission" date="2016-08" db="EMBL/GenBank/DDBJ databases">
        <title>Candidatus Dactylopiibacterium carminicum genome sequence.</title>
        <authorList>
            <person name="Ramirez-Puebla S.T."/>
            <person name="Ormeno-Orrillo E."/>
            <person name="Vera-Ponce De Leon A."/>
            <person name="Luis L."/>
            <person name="Sanchez-Flores A."/>
            <person name="Monica R."/>
            <person name="Martinez-Romero E."/>
        </authorList>
    </citation>
    <scope>NUCLEOTIDE SEQUENCE [LARGE SCALE GENOMIC DNA]</scope>
    <source>
        <strain evidence="2">END1</strain>
    </source>
</reference>
<reference evidence="3 4" key="2">
    <citation type="submission" date="2017-07" db="EMBL/GenBank/DDBJ databases">
        <title>Candidatus Dactylopiibacterium carminicum, a nitrogen-fixing symbiont of the cochineal insect Dactylopius coccus and Dactylopius opuntiae (Hemiptera: Coccoidea: Dactylopiidae).</title>
        <authorList>
            <person name="Vera A."/>
        </authorList>
    </citation>
    <scope>NUCLEOTIDE SEQUENCE [LARGE SCALE GENOMIC DNA]</scope>
    <source>
        <strain evidence="3 4">NFDCM</strain>
    </source>
</reference>
<dbReference type="AlphaFoldDB" id="A0A272EMG4"/>
<evidence type="ECO:0000313" key="4">
    <source>
        <dbReference type="Proteomes" id="UP000216107"/>
    </source>
</evidence>
<accession>A0A272EMG4</accession>
<evidence type="ECO:0000256" key="1">
    <source>
        <dbReference type="SAM" id="Coils"/>
    </source>
</evidence>
<dbReference type="Proteomes" id="UP000216107">
    <property type="component" value="Unassembled WGS sequence"/>
</dbReference>
<proteinExistence type="predicted"/>
<gene>
    <name evidence="2" type="ORF">BGI27_17595</name>
    <name evidence="3" type="ORF">CGU29_17310</name>
</gene>
<dbReference type="EMBL" id="NMRN01000114">
    <property type="protein sequence ID" value="PAS91282.1"/>
    <property type="molecule type" value="Genomic_DNA"/>
</dbReference>
<sequence>MPAPGGPCIDDYPQAIYLFQHPSWRRAFNVKDLQQMFYDIQRLAQVQHERDRAKRELEAATEALHAAEARAEYYRQQLRAESRLGLMLTRLAAI</sequence>